<keyword evidence="3 7" id="KW-0812">Transmembrane</keyword>
<dbReference type="PANTHER" id="PTHR30572:SF4">
    <property type="entry name" value="ABC TRANSPORTER PERMEASE YTRF"/>
    <property type="match status" value="1"/>
</dbReference>
<dbReference type="GO" id="GO:0005886">
    <property type="term" value="C:plasma membrane"/>
    <property type="evidence" value="ECO:0007669"/>
    <property type="project" value="UniProtKB-SubCell"/>
</dbReference>
<evidence type="ECO:0000256" key="2">
    <source>
        <dbReference type="ARBA" id="ARBA00022475"/>
    </source>
</evidence>
<feature type="transmembrane region" description="Helical" evidence="7">
    <location>
        <begin position="851"/>
        <end position="870"/>
    </location>
</feature>
<comment type="similarity">
    <text evidence="6">Belongs to the ABC-4 integral membrane protein family.</text>
</comment>
<evidence type="ECO:0000259" key="9">
    <source>
        <dbReference type="Pfam" id="PF12704"/>
    </source>
</evidence>
<evidence type="ECO:0000313" key="10">
    <source>
        <dbReference type="EMBL" id="NYF53743.1"/>
    </source>
</evidence>
<evidence type="ECO:0000256" key="7">
    <source>
        <dbReference type="SAM" id="Phobius"/>
    </source>
</evidence>
<feature type="transmembrane region" description="Helical" evidence="7">
    <location>
        <begin position="404"/>
        <end position="431"/>
    </location>
</feature>
<organism evidence="10 11">
    <name type="scientific">Tunturiibacter lichenicola</name>
    <dbReference type="NCBI Taxonomy" id="2051959"/>
    <lineage>
        <taxon>Bacteria</taxon>
        <taxon>Pseudomonadati</taxon>
        <taxon>Acidobacteriota</taxon>
        <taxon>Terriglobia</taxon>
        <taxon>Terriglobales</taxon>
        <taxon>Acidobacteriaceae</taxon>
        <taxon>Tunturiibacter</taxon>
    </lineage>
</organism>
<keyword evidence="2" id="KW-1003">Cell membrane</keyword>
<dbReference type="GO" id="GO:0022857">
    <property type="term" value="F:transmembrane transporter activity"/>
    <property type="evidence" value="ECO:0007669"/>
    <property type="project" value="TreeGrafter"/>
</dbReference>
<evidence type="ECO:0000259" key="8">
    <source>
        <dbReference type="Pfam" id="PF02687"/>
    </source>
</evidence>
<dbReference type="InterPro" id="IPR025857">
    <property type="entry name" value="MacB_PCD"/>
</dbReference>
<dbReference type="NCBIfam" id="TIGR03434">
    <property type="entry name" value="ADOP"/>
    <property type="match status" value="1"/>
</dbReference>
<dbReference type="PANTHER" id="PTHR30572">
    <property type="entry name" value="MEMBRANE COMPONENT OF TRANSPORTER-RELATED"/>
    <property type="match status" value="1"/>
</dbReference>
<feature type="transmembrane region" description="Helical" evidence="7">
    <location>
        <begin position="451"/>
        <end position="471"/>
    </location>
</feature>
<comment type="caution">
    <text evidence="10">The sequence shown here is derived from an EMBL/GenBank/DDBJ whole genome shotgun (WGS) entry which is preliminary data.</text>
</comment>
<dbReference type="AlphaFoldDB" id="A0A7Y9T490"/>
<feature type="transmembrane region" description="Helical" evidence="7">
    <location>
        <begin position="504"/>
        <end position="524"/>
    </location>
</feature>
<sequence length="887" mass="96651">MRPFASLRSFVSTLFHRAEIDREIDEELRSHIQHRADDLERGGLPRAEAESRARIEFGGYQRLKEESREALGGQFGAGLLQDIRFALRRMAKKPGFAVVAILTLAFAIGANAVVFAVLNAFILRPLNVPQSESLYGLWRLSSNDMAESYPDYLDLRDRNHSFESLAAYNVMQAALDTGNDPSRAWVDEATGNYFDALGLKPYLGRFFHGSDEHGPNSAPYIVLTYDFWHSHFQGDPGVIGRVVRLNKFPYTIIGVGPPEFHGTLMFFNPDFFVPIVNHAQFDENDLNNRGDRWVFMTLGHLKAGVTPAQAIADLNSVGASLEKAYPKDDPKMSFKLARPGLYGDYIGRPVRTFMTALMLLAGLILLAACANLGSLFAARAADRSREIALRLALGSSRKRILRGLFAEAVLISLVGGAVGLAGSVVLLRALSVWQPISRWPLHMSVNPDVKVYAVALFLALASGLLFGAVPVGQVLRTDPYEAVKGGSVETKRGRFGLRMSFRDLLLVVQIAICAVLVTSSIVAVRGLAHSLHNNFGFELQNTMLVETDLNMAGYRGDKVPPMQKRMIDALAAIPGVESVGLADQVPLGDAQPDSNVFADSTTDLRPANAASDALMFKVSPEYFQAAGTALVSGRAFTWQENRDKPRVAVVNRQFARKIFGSEAKAMGAYFKMPDGARIQVVGMAEDGKYASLTEDPQPVMFLPILQSPSNSAYLVVRSSRDPEQLAQAIRDTLRNMDAGLPVYIQTRYKALDAFLFGPRMATISLGVLGVMGAMLSVVGIFGMASYSVSKRLREFGIRIALGAQKKELLHAALGRTFRLLAFGSAVGLLLGLAAGKVIAFIVSQATPWDPIVLGGVLLTMLFLGLLAGCVPARRALGTDPLILLREE</sequence>
<dbReference type="InterPro" id="IPR003838">
    <property type="entry name" value="ABC3_permease_C"/>
</dbReference>
<feature type="transmembrane region" description="Helical" evidence="7">
    <location>
        <begin position="765"/>
        <end position="788"/>
    </location>
</feature>
<dbReference type="InterPro" id="IPR050250">
    <property type="entry name" value="Macrolide_Exporter_MacB"/>
</dbReference>
<evidence type="ECO:0000256" key="1">
    <source>
        <dbReference type="ARBA" id="ARBA00004651"/>
    </source>
</evidence>
<evidence type="ECO:0000256" key="3">
    <source>
        <dbReference type="ARBA" id="ARBA00022692"/>
    </source>
</evidence>
<keyword evidence="5 7" id="KW-0472">Membrane</keyword>
<evidence type="ECO:0000313" key="11">
    <source>
        <dbReference type="Proteomes" id="UP000534186"/>
    </source>
</evidence>
<protein>
    <submittedName>
        <fullName evidence="10">Putative permease</fullName>
    </submittedName>
</protein>
<evidence type="ECO:0000256" key="4">
    <source>
        <dbReference type="ARBA" id="ARBA00022989"/>
    </source>
</evidence>
<feature type="transmembrane region" description="Helical" evidence="7">
    <location>
        <begin position="353"/>
        <end position="378"/>
    </location>
</feature>
<feature type="domain" description="MacB-like periplasmic core" evidence="9">
    <location>
        <begin position="98"/>
        <end position="316"/>
    </location>
</feature>
<dbReference type="Pfam" id="PF02687">
    <property type="entry name" value="FtsX"/>
    <property type="match status" value="2"/>
</dbReference>
<feature type="domain" description="MacB-like periplasmic core" evidence="9">
    <location>
        <begin position="510"/>
        <end position="731"/>
    </location>
</feature>
<feature type="domain" description="ABC3 transporter permease C-terminal" evidence="8">
    <location>
        <begin position="359"/>
        <end position="479"/>
    </location>
</feature>
<dbReference type="InterPro" id="IPR017800">
    <property type="entry name" value="ADOP"/>
</dbReference>
<feature type="transmembrane region" description="Helical" evidence="7">
    <location>
        <begin position="96"/>
        <end position="123"/>
    </location>
</feature>
<dbReference type="InterPro" id="IPR047928">
    <property type="entry name" value="Perm_prefix_1"/>
</dbReference>
<feature type="transmembrane region" description="Helical" evidence="7">
    <location>
        <begin position="819"/>
        <end position="845"/>
    </location>
</feature>
<comment type="subcellular location">
    <subcellularLocation>
        <location evidence="1">Cell membrane</location>
        <topology evidence="1">Multi-pass membrane protein</topology>
    </subcellularLocation>
</comment>
<proteinExistence type="inferred from homology"/>
<accession>A0A7Y9T490</accession>
<gene>
    <name evidence="10" type="ORF">HDF12_004142</name>
</gene>
<name>A0A7Y9T490_9BACT</name>
<dbReference type="EMBL" id="JACCCV010000002">
    <property type="protein sequence ID" value="NYF53743.1"/>
    <property type="molecule type" value="Genomic_DNA"/>
</dbReference>
<dbReference type="Proteomes" id="UP000534186">
    <property type="component" value="Unassembled WGS sequence"/>
</dbReference>
<keyword evidence="4 7" id="KW-1133">Transmembrane helix</keyword>
<dbReference type="Pfam" id="PF12704">
    <property type="entry name" value="MacB_PCD"/>
    <property type="match status" value="2"/>
</dbReference>
<reference evidence="10 11" key="1">
    <citation type="submission" date="2020-07" db="EMBL/GenBank/DDBJ databases">
        <title>Genomic Encyclopedia of Type Strains, Phase IV (KMG-V): Genome sequencing to study the core and pangenomes of soil and plant-associated prokaryotes.</title>
        <authorList>
            <person name="Whitman W."/>
        </authorList>
    </citation>
    <scope>NUCLEOTIDE SEQUENCE [LARGE SCALE GENOMIC DNA]</scope>
    <source>
        <strain evidence="10 11">M8UP30</strain>
    </source>
</reference>
<evidence type="ECO:0000256" key="6">
    <source>
        <dbReference type="ARBA" id="ARBA00038076"/>
    </source>
</evidence>
<feature type="domain" description="ABC3 transporter permease C-terminal" evidence="8">
    <location>
        <begin position="767"/>
        <end position="880"/>
    </location>
</feature>
<evidence type="ECO:0000256" key="5">
    <source>
        <dbReference type="ARBA" id="ARBA00023136"/>
    </source>
</evidence>
<dbReference type="NCBIfam" id="NF038403">
    <property type="entry name" value="perm_prefix_1"/>
    <property type="match status" value="1"/>
</dbReference>